<dbReference type="Gene3D" id="3.60.21.10">
    <property type="match status" value="1"/>
</dbReference>
<dbReference type="GO" id="GO:0016787">
    <property type="term" value="F:hydrolase activity"/>
    <property type="evidence" value="ECO:0007669"/>
    <property type="project" value="UniProtKB-KW"/>
</dbReference>
<protein>
    <submittedName>
        <fullName evidence="6">Tartrate-resistant acid phosphatase type 5</fullName>
    </submittedName>
</protein>
<feature type="coiled-coil region" evidence="3">
    <location>
        <begin position="429"/>
        <end position="456"/>
    </location>
</feature>
<feature type="region of interest" description="Disordered" evidence="4">
    <location>
        <begin position="891"/>
        <end position="932"/>
    </location>
</feature>
<dbReference type="Pfam" id="PF00149">
    <property type="entry name" value="Metallophos"/>
    <property type="match status" value="1"/>
</dbReference>
<keyword evidence="3" id="KW-0175">Coiled coil</keyword>
<evidence type="ECO:0000313" key="7">
    <source>
        <dbReference type="Proteomes" id="UP000186817"/>
    </source>
</evidence>
<keyword evidence="7" id="KW-1185">Reference proteome</keyword>
<feature type="region of interest" description="Disordered" evidence="4">
    <location>
        <begin position="719"/>
        <end position="742"/>
    </location>
</feature>
<dbReference type="OrthoDB" id="411211at2759"/>
<evidence type="ECO:0000256" key="4">
    <source>
        <dbReference type="SAM" id="MobiDB-lite"/>
    </source>
</evidence>
<keyword evidence="2" id="KW-0378">Hydrolase</keyword>
<dbReference type="PANTHER" id="PTHR10161">
    <property type="entry name" value="TARTRATE-RESISTANT ACID PHOSPHATASE TYPE 5"/>
    <property type="match status" value="1"/>
</dbReference>
<gene>
    <name evidence="6" type="primary">Acp5</name>
    <name evidence="6" type="ORF">AK812_SmicGene36849</name>
</gene>
<dbReference type="EMBL" id="LSRX01001187">
    <property type="protein sequence ID" value="OLP82494.1"/>
    <property type="molecule type" value="Genomic_DNA"/>
</dbReference>
<keyword evidence="1" id="KW-0732">Signal</keyword>
<evidence type="ECO:0000256" key="1">
    <source>
        <dbReference type="ARBA" id="ARBA00022729"/>
    </source>
</evidence>
<evidence type="ECO:0000313" key="6">
    <source>
        <dbReference type="EMBL" id="OLP82494.1"/>
    </source>
</evidence>
<feature type="region of interest" description="Disordered" evidence="4">
    <location>
        <begin position="471"/>
        <end position="503"/>
    </location>
</feature>
<dbReference type="InterPro" id="IPR029052">
    <property type="entry name" value="Metallo-depent_PP-like"/>
</dbReference>
<evidence type="ECO:0000256" key="2">
    <source>
        <dbReference type="ARBA" id="ARBA00022801"/>
    </source>
</evidence>
<comment type="caution">
    <text evidence="6">The sequence shown here is derived from an EMBL/GenBank/DDBJ whole genome shotgun (WGS) entry which is preliminary data.</text>
</comment>
<feature type="compositionally biased region" description="Polar residues" evidence="4">
    <location>
        <begin position="477"/>
        <end position="489"/>
    </location>
</feature>
<dbReference type="InterPro" id="IPR051558">
    <property type="entry name" value="Metallophosphoesterase_PAP"/>
</dbReference>
<reference evidence="6 7" key="1">
    <citation type="submission" date="2016-02" db="EMBL/GenBank/DDBJ databases">
        <title>Genome analysis of coral dinoflagellate symbionts highlights evolutionary adaptations to a symbiotic lifestyle.</title>
        <authorList>
            <person name="Aranda M."/>
            <person name="Li Y."/>
            <person name="Liew Y.J."/>
            <person name="Baumgarten S."/>
            <person name="Simakov O."/>
            <person name="Wilson M."/>
            <person name="Piel J."/>
            <person name="Ashoor H."/>
            <person name="Bougouffa S."/>
            <person name="Bajic V.B."/>
            <person name="Ryu T."/>
            <person name="Ravasi T."/>
            <person name="Bayer T."/>
            <person name="Micklem G."/>
            <person name="Kim H."/>
            <person name="Bhak J."/>
            <person name="Lajeunesse T.C."/>
            <person name="Voolstra C.R."/>
        </authorList>
    </citation>
    <scope>NUCLEOTIDE SEQUENCE [LARGE SCALE GENOMIC DNA]</scope>
    <source>
        <strain evidence="6 7">CCMP2467</strain>
    </source>
</reference>
<organism evidence="6 7">
    <name type="scientific">Symbiodinium microadriaticum</name>
    <name type="common">Dinoflagellate</name>
    <name type="synonym">Zooxanthella microadriatica</name>
    <dbReference type="NCBI Taxonomy" id="2951"/>
    <lineage>
        <taxon>Eukaryota</taxon>
        <taxon>Sar</taxon>
        <taxon>Alveolata</taxon>
        <taxon>Dinophyceae</taxon>
        <taxon>Suessiales</taxon>
        <taxon>Symbiodiniaceae</taxon>
        <taxon>Symbiodinium</taxon>
    </lineage>
</organism>
<evidence type="ECO:0000259" key="5">
    <source>
        <dbReference type="Pfam" id="PF00149"/>
    </source>
</evidence>
<proteinExistence type="predicted"/>
<name>A0A1Q9CHT4_SYMMI</name>
<sequence length="932" mass="102866">MAADSFSFFALADFGVDVYHFIPSMSRHFLQSALAMKLLAESPEIDLRFVTLLGDNAYPMGVIGTEDLTWRGILEDVFQFGYGLKWYAVLGNHDYYNVAPAQVAYTYRHGYLSEEAGRWYMPASWYSEVVEHKGIGICMLALDTEQATGMSQHSEEGNDIFPYFRKQLASWWPSGTLYAFFGSSVPYQVANPKKGTLLIYFYWANKAWFEREVSRPECQEAHWIVVLGHHPVISVGGRGSAPHMQPFLDVMVAWHVDLFLCGHDHGSQHAEHMGVHVIGAAAVSLSGGRGRVDPRVDFFHGPSPAFAMFTVSREAIQGGFRSGGNASWLFRYRQGSGQREARLRKVPLRLALRKAFDFMVFELVSRGRTLFFKVDRMHHEIEIMTRRLELEKRRLKRMDKELEAEPSLAERMIPMRQLVAQMDVQVKKLDAVKHDNGQLQEEVQQIRKRKKQLALIFERLKYQMPGLEVSEGCRPTHMQSEPESLTQDHLQGDRPRANGSSTRQELSEYSACVGPLERSTAVSHAFPSEPLEAGLSLEDLLLYPPSQQLYVLDHQVPDGDGAVEALCAVLLKRDHGFLLGVPRGLLADSEISAGFVAPMEAPLGPSTVVECPAAILQGGALTSAPGRVVSMTLLDVSAELAQRLVPFEAEEPYELLVSFDPASPDLVPEPAAALSLALTWIQDPSVEALDRVTFYSADEAPQAVPAKKPRPRLHLSRADMAAQATPPGTSAAEPVQKPKKPSVAGLAVQMETLMGILPGLSARIDGMDQRTQVPRQRPSHLHWPSWAPAFSPCSTARPQTAAEDEALEAADLERDPMPSDTMAQAMLAQSQALTSLVQQLASAHADPVLDVGGAGSAGVRGASQRAKMQEELAMGRGTFFKEVLQNLARRMAPSQITPGRRLHPSLRRQRSEAATSGEPRGPRQVKGAGGFF</sequence>
<feature type="domain" description="Calcineurin-like phosphoesterase" evidence="5">
    <location>
        <begin position="51"/>
        <end position="266"/>
    </location>
</feature>
<accession>A0A1Q9CHT4</accession>
<dbReference type="Proteomes" id="UP000186817">
    <property type="component" value="Unassembled WGS sequence"/>
</dbReference>
<dbReference type="PANTHER" id="PTHR10161:SF14">
    <property type="entry name" value="TARTRATE-RESISTANT ACID PHOSPHATASE TYPE 5"/>
    <property type="match status" value="1"/>
</dbReference>
<dbReference type="AlphaFoldDB" id="A0A1Q9CHT4"/>
<dbReference type="InterPro" id="IPR004843">
    <property type="entry name" value="Calcineurin-like_PHP"/>
</dbReference>
<dbReference type="SUPFAM" id="SSF56300">
    <property type="entry name" value="Metallo-dependent phosphatases"/>
    <property type="match status" value="1"/>
</dbReference>
<evidence type="ECO:0000256" key="3">
    <source>
        <dbReference type="SAM" id="Coils"/>
    </source>
</evidence>